<feature type="region of interest" description="Disordered" evidence="1">
    <location>
        <begin position="336"/>
        <end position="375"/>
    </location>
</feature>
<dbReference type="AlphaFoldDB" id="A0A316U749"/>
<evidence type="ECO:0000313" key="2">
    <source>
        <dbReference type="EMBL" id="PWN21086.1"/>
    </source>
</evidence>
<dbReference type="Proteomes" id="UP000245942">
    <property type="component" value="Unassembled WGS sequence"/>
</dbReference>
<feature type="compositionally biased region" description="Basic and acidic residues" evidence="1">
    <location>
        <begin position="155"/>
        <end position="171"/>
    </location>
</feature>
<dbReference type="STRING" id="1684307.A0A316U749"/>
<feature type="region of interest" description="Disordered" evidence="1">
    <location>
        <begin position="300"/>
        <end position="323"/>
    </location>
</feature>
<proteinExistence type="predicted"/>
<accession>A0A316U749</accession>
<dbReference type="InterPro" id="IPR053030">
    <property type="entry name" value="Ribosomal_biogenesis_FAF1-like"/>
</dbReference>
<feature type="compositionally biased region" description="Basic and acidic residues" evidence="1">
    <location>
        <begin position="213"/>
        <end position="225"/>
    </location>
</feature>
<feature type="compositionally biased region" description="Polar residues" evidence="1">
    <location>
        <begin position="140"/>
        <end position="153"/>
    </location>
</feature>
<feature type="compositionally biased region" description="Gly residues" evidence="1">
    <location>
        <begin position="352"/>
        <end position="364"/>
    </location>
</feature>
<dbReference type="EMBL" id="KZ819326">
    <property type="protein sequence ID" value="PWN21086.1"/>
    <property type="molecule type" value="Genomic_DNA"/>
</dbReference>
<evidence type="ECO:0000313" key="3">
    <source>
        <dbReference type="Proteomes" id="UP000245942"/>
    </source>
</evidence>
<gene>
    <name evidence="2" type="ORF">BCV69DRAFT_282587</name>
</gene>
<name>A0A316U749_9BASI</name>
<evidence type="ECO:0000256" key="1">
    <source>
        <dbReference type="SAM" id="MobiDB-lite"/>
    </source>
</evidence>
<feature type="region of interest" description="Disordered" evidence="1">
    <location>
        <begin position="1"/>
        <end position="35"/>
    </location>
</feature>
<dbReference type="GO" id="GO:0005730">
    <property type="term" value="C:nucleolus"/>
    <property type="evidence" value="ECO:0007669"/>
    <property type="project" value="TreeGrafter"/>
</dbReference>
<dbReference type="RefSeq" id="XP_025348246.1">
    <property type="nucleotide sequence ID" value="XM_025492411.1"/>
</dbReference>
<reference evidence="2 3" key="1">
    <citation type="journal article" date="2018" name="Mol. Biol. Evol.">
        <title>Broad Genomic Sampling Reveals a Smut Pathogenic Ancestry of the Fungal Clade Ustilaginomycotina.</title>
        <authorList>
            <person name="Kijpornyongpan T."/>
            <person name="Mondo S.J."/>
            <person name="Barry K."/>
            <person name="Sandor L."/>
            <person name="Lee J."/>
            <person name="Lipzen A."/>
            <person name="Pangilinan J."/>
            <person name="LaButti K."/>
            <person name="Hainaut M."/>
            <person name="Henrissat B."/>
            <person name="Grigoriev I.V."/>
            <person name="Spatafora J.W."/>
            <person name="Aime M.C."/>
        </authorList>
    </citation>
    <scope>NUCLEOTIDE SEQUENCE [LARGE SCALE GENOMIC DNA]</scope>
    <source>
        <strain evidence="2 3">MCA 4718</strain>
    </source>
</reference>
<sequence>MAKAKSTKAKGLKDTRLPSSPPLPPATPLRSHRQADLAALEAPFLASFAGADFEQQRKQEIKNGKRRDTDVSVEEVLQRPRKSLSRQQGGRAATTPPAQPPRRQPVTVIFDEGGSAGRQQGQESPSLEAKKNWREFMDSKTGNTGPDTFSSASEFIRERNAAKQQKKRDVEATAEEASEDEAAQATNDRQLSHLLNTTLFARGGPRGTGASSSKDKPDLSSHDTLARILELSSSSQARKGQVFGRGQGAKSLKASQLKTMPVKIREGIRSAAGGRAEKEVERNKEMGLLSDAYSRKLMGRQYEDETMTGKRREKRDRVRGLGMGVGKFRGGILKLSEEEVSRITGEGREGSRGGSSGRGRGVGRASGPDKRGRMK</sequence>
<feature type="compositionally biased region" description="Basic and acidic residues" evidence="1">
    <location>
        <begin position="128"/>
        <end position="138"/>
    </location>
</feature>
<protein>
    <submittedName>
        <fullName evidence="2">Uncharacterized protein</fullName>
    </submittedName>
</protein>
<organism evidence="2 3">
    <name type="scientific">Pseudomicrostroma glucosiphilum</name>
    <dbReference type="NCBI Taxonomy" id="1684307"/>
    <lineage>
        <taxon>Eukaryota</taxon>
        <taxon>Fungi</taxon>
        <taxon>Dikarya</taxon>
        <taxon>Basidiomycota</taxon>
        <taxon>Ustilaginomycotina</taxon>
        <taxon>Exobasidiomycetes</taxon>
        <taxon>Microstromatales</taxon>
        <taxon>Microstromatales incertae sedis</taxon>
        <taxon>Pseudomicrostroma</taxon>
    </lineage>
</organism>
<feature type="compositionally biased region" description="Basic and acidic residues" evidence="1">
    <location>
        <begin position="58"/>
        <end position="70"/>
    </location>
</feature>
<keyword evidence="3" id="KW-1185">Reference proteome</keyword>
<dbReference type="PANTHER" id="PTHR28096">
    <property type="entry name" value="PROTEIN FAF1"/>
    <property type="match status" value="1"/>
</dbReference>
<feature type="compositionally biased region" description="Polar residues" evidence="1">
    <location>
        <begin position="186"/>
        <end position="199"/>
    </location>
</feature>
<dbReference type="PANTHER" id="PTHR28096:SF1">
    <property type="entry name" value="PROTEIN FAF1"/>
    <property type="match status" value="1"/>
</dbReference>
<feature type="compositionally biased region" description="Basic and acidic residues" evidence="1">
    <location>
        <begin position="336"/>
        <end position="351"/>
    </location>
</feature>
<dbReference type="GO" id="GO:0000462">
    <property type="term" value="P:maturation of SSU-rRNA from tricistronic rRNA transcript (SSU-rRNA, 5.8S rRNA, LSU-rRNA)"/>
    <property type="evidence" value="ECO:0007669"/>
    <property type="project" value="TreeGrafter"/>
</dbReference>
<dbReference type="OrthoDB" id="5556956at2759"/>
<feature type="region of interest" description="Disordered" evidence="1">
    <location>
        <begin position="58"/>
        <end position="257"/>
    </location>
</feature>
<feature type="compositionally biased region" description="Acidic residues" evidence="1">
    <location>
        <begin position="172"/>
        <end position="182"/>
    </location>
</feature>
<feature type="compositionally biased region" description="Basic and acidic residues" evidence="1">
    <location>
        <begin position="301"/>
        <end position="319"/>
    </location>
</feature>
<feature type="compositionally biased region" description="Basic residues" evidence="1">
    <location>
        <begin position="1"/>
        <end position="10"/>
    </location>
</feature>
<dbReference type="GeneID" id="37014145"/>